<keyword evidence="2" id="KW-1185">Reference proteome</keyword>
<proteinExistence type="predicted"/>
<dbReference type="EMBL" id="JABXYK010000001">
    <property type="protein sequence ID" value="NVP53729.1"/>
    <property type="molecule type" value="Genomic_DNA"/>
</dbReference>
<name>A0ABX2QBC4_9HYPH</name>
<gene>
    <name evidence="1" type="ORF">HV823_00545</name>
</gene>
<sequence length="57" mass="6297">MVFLPAFILVGFPAERIFRAACAGVRVIIVGLPVGKKMKYWQLASSIAQNDKLDFAK</sequence>
<dbReference type="RefSeq" id="WP_176947798.1">
    <property type="nucleotide sequence ID" value="NZ_JABXYK010000001.1"/>
</dbReference>
<protein>
    <submittedName>
        <fullName evidence="1">Uncharacterized protein</fullName>
    </submittedName>
</protein>
<accession>A0ABX2QBC4</accession>
<evidence type="ECO:0000313" key="2">
    <source>
        <dbReference type="Proteomes" id="UP000659172"/>
    </source>
</evidence>
<comment type="caution">
    <text evidence="1">The sequence shown here is derived from an EMBL/GenBank/DDBJ whole genome shotgun (WGS) entry which is preliminary data.</text>
</comment>
<evidence type="ECO:0000313" key="1">
    <source>
        <dbReference type="EMBL" id="NVP53729.1"/>
    </source>
</evidence>
<dbReference type="Proteomes" id="UP000659172">
    <property type="component" value="Unassembled WGS sequence"/>
</dbReference>
<reference evidence="1 2" key="1">
    <citation type="submission" date="2020-06" db="EMBL/GenBank/DDBJ databases">
        <title>Rhizobium sp.nov. isolated from the tomato plant.</title>
        <authorList>
            <person name="Thin K.K."/>
            <person name="Zhang X."/>
            <person name="He S."/>
        </authorList>
    </citation>
    <scope>NUCLEOTIDE SEQUENCE [LARGE SCALE GENOMIC DNA]</scope>
    <source>
        <strain evidence="1 2">DBTS2</strain>
    </source>
</reference>
<organism evidence="1 2">
    <name type="scientific">Mycoplana rhizolycopersici</name>
    <dbReference type="NCBI Taxonomy" id="2746702"/>
    <lineage>
        <taxon>Bacteria</taxon>
        <taxon>Pseudomonadati</taxon>
        <taxon>Pseudomonadota</taxon>
        <taxon>Alphaproteobacteria</taxon>
        <taxon>Hyphomicrobiales</taxon>
        <taxon>Rhizobiaceae</taxon>
        <taxon>Mycoplana</taxon>
    </lineage>
</organism>